<name>A0A7J7MN55_9MAGN</name>
<comment type="caution">
    <text evidence="2">The sequence shown here is derived from an EMBL/GenBank/DDBJ whole genome shotgun (WGS) entry which is preliminary data.</text>
</comment>
<accession>A0A7J7MN55</accession>
<gene>
    <name evidence="2" type="ORF">GIB67_013767</name>
</gene>
<proteinExistence type="predicted"/>
<keyword evidence="3" id="KW-1185">Reference proteome</keyword>
<feature type="domain" description="DUF4216" evidence="1">
    <location>
        <begin position="27"/>
        <end position="101"/>
    </location>
</feature>
<organism evidence="2 3">
    <name type="scientific">Kingdonia uniflora</name>
    <dbReference type="NCBI Taxonomy" id="39325"/>
    <lineage>
        <taxon>Eukaryota</taxon>
        <taxon>Viridiplantae</taxon>
        <taxon>Streptophyta</taxon>
        <taxon>Embryophyta</taxon>
        <taxon>Tracheophyta</taxon>
        <taxon>Spermatophyta</taxon>
        <taxon>Magnoliopsida</taxon>
        <taxon>Ranunculales</taxon>
        <taxon>Circaeasteraceae</taxon>
        <taxon>Kingdonia</taxon>
    </lineage>
</organism>
<evidence type="ECO:0000313" key="3">
    <source>
        <dbReference type="Proteomes" id="UP000541444"/>
    </source>
</evidence>
<dbReference type="Pfam" id="PF13952">
    <property type="entry name" value="DUF4216"/>
    <property type="match status" value="1"/>
</dbReference>
<dbReference type="AlphaFoldDB" id="A0A7J7MN55"/>
<sequence>MTFQSSPKDKNPLDESMIYYRILTDIIQLKYLKGYRPFLFGYDWARVTRQGIKWDKETNLKLVKFSNLISSKKFGDKPFILAEYATQVLYSKDPKDSDLNVVIEVPQRETLKLTEVSASEKLESFCASQEFNSQAQDKRCPSDSRIPFEFCYDIRLESREAVEARLFGVVWAALFFF</sequence>
<dbReference type="InterPro" id="IPR025312">
    <property type="entry name" value="DUF4216"/>
</dbReference>
<evidence type="ECO:0000313" key="2">
    <source>
        <dbReference type="EMBL" id="KAF6156323.1"/>
    </source>
</evidence>
<dbReference type="PANTHER" id="PTHR48258:SF15">
    <property type="entry name" value="OS02G0543900 PROTEIN"/>
    <property type="match status" value="1"/>
</dbReference>
<dbReference type="Proteomes" id="UP000541444">
    <property type="component" value="Unassembled WGS sequence"/>
</dbReference>
<dbReference type="EMBL" id="JACGCM010001346">
    <property type="protein sequence ID" value="KAF6156323.1"/>
    <property type="molecule type" value="Genomic_DNA"/>
</dbReference>
<reference evidence="2 3" key="1">
    <citation type="journal article" date="2020" name="IScience">
        <title>Genome Sequencing of the Endangered Kingdonia uniflora (Circaeasteraceae, Ranunculales) Reveals Potential Mechanisms of Evolutionary Specialization.</title>
        <authorList>
            <person name="Sun Y."/>
            <person name="Deng T."/>
            <person name="Zhang A."/>
            <person name="Moore M.J."/>
            <person name="Landis J.B."/>
            <person name="Lin N."/>
            <person name="Zhang H."/>
            <person name="Zhang X."/>
            <person name="Huang J."/>
            <person name="Zhang X."/>
            <person name="Sun H."/>
            <person name="Wang H."/>
        </authorList>
    </citation>
    <scope>NUCLEOTIDE SEQUENCE [LARGE SCALE GENOMIC DNA]</scope>
    <source>
        <strain evidence="2">TB1705</strain>
        <tissue evidence="2">Leaf</tissue>
    </source>
</reference>
<protein>
    <recommendedName>
        <fullName evidence="1">DUF4216 domain-containing protein</fullName>
    </recommendedName>
</protein>
<evidence type="ECO:0000259" key="1">
    <source>
        <dbReference type="Pfam" id="PF13952"/>
    </source>
</evidence>
<dbReference type="OrthoDB" id="1426665at2759"/>
<dbReference type="PANTHER" id="PTHR48258">
    <property type="entry name" value="DUF4218 DOMAIN-CONTAINING PROTEIN-RELATED"/>
    <property type="match status" value="1"/>
</dbReference>